<gene>
    <name evidence="2" type="ORF">BE221DRAFT_192000</name>
</gene>
<evidence type="ECO:0000313" key="2">
    <source>
        <dbReference type="EMBL" id="OUS46511.1"/>
    </source>
</evidence>
<dbReference type="eggNOG" id="ENOG502QQ5J">
    <property type="taxonomic scope" value="Eukaryota"/>
</dbReference>
<name>A0A1Y5IAM6_OSTTA</name>
<reference evidence="2" key="1">
    <citation type="submission" date="2017-04" db="EMBL/GenBank/DDBJ databases">
        <title>Population genomics of picophytoplankton unveils novel chromosome hypervariability.</title>
        <authorList>
            <consortium name="DOE Joint Genome Institute"/>
            <person name="Blanc-Mathieu R."/>
            <person name="Krasovec M."/>
            <person name="Hebrard M."/>
            <person name="Yau S."/>
            <person name="Desgranges E."/>
            <person name="Martin J."/>
            <person name="Schackwitz W."/>
            <person name="Kuo A."/>
            <person name="Salin G."/>
            <person name="Donnadieu C."/>
            <person name="Desdevises Y."/>
            <person name="Sanchez-Ferandin S."/>
            <person name="Moreau H."/>
            <person name="Rivals E."/>
            <person name="Grigoriev I.V."/>
            <person name="Grimsley N."/>
            <person name="Eyre-Walker A."/>
            <person name="Piganeau G."/>
        </authorList>
    </citation>
    <scope>NUCLEOTIDE SEQUENCE [LARGE SCALE GENOMIC DNA]</scope>
    <source>
        <strain evidence="2">RCC 1115</strain>
    </source>
</reference>
<sequence length="282" mass="31082">MTSTAMASRAMTSTAARCERRGARATGGRRGARAGKTRAGASELAAVDAVIDLLLEAKDEEELAKTVAENVLAFDQQMWMRFASRSDGAETAEEKTRLMEAAGKCMKLVEAMVERTESTIEEASSGVQQVVGAAADPASGEFDVPLKADALERMKSALETVAVDERMLNTIYAWIRKSDENGLDGMVHILQRLLQLYAARELDEKKTPLDTVIRATAEEWTMHFIDVSKDGYSETAFVKDLQRRMEGVVLNLPNGSYAQRVQAEYLKEIEDRGKEFFASQQA</sequence>
<feature type="compositionally biased region" description="Low complexity" evidence="1">
    <location>
        <begin position="1"/>
        <end position="16"/>
    </location>
</feature>
<dbReference type="PANTHER" id="PTHR36348:SF1">
    <property type="entry name" value="EXPRESSED PROTEIN"/>
    <property type="match status" value="1"/>
</dbReference>
<feature type="region of interest" description="Disordered" evidence="1">
    <location>
        <begin position="1"/>
        <end position="38"/>
    </location>
</feature>
<protein>
    <submittedName>
        <fullName evidence="2">Uncharacterized protein</fullName>
    </submittedName>
</protein>
<organism evidence="2">
    <name type="scientific">Ostreococcus tauri</name>
    <name type="common">Marine green alga</name>
    <dbReference type="NCBI Taxonomy" id="70448"/>
    <lineage>
        <taxon>Eukaryota</taxon>
        <taxon>Viridiplantae</taxon>
        <taxon>Chlorophyta</taxon>
        <taxon>Mamiellophyceae</taxon>
        <taxon>Mamiellales</taxon>
        <taxon>Bathycoccaceae</taxon>
        <taxon>Ostreococcus</taxon>
    </lineage>
</organism>
<evidence type="ECO:0000256" key="1">
    <source>
        <dbReference type="SAM" id="MobiDB-lite"/>
    </source>
</evidence>
<dbReference type="PANTHER" id="PTHR36348">
    <property type="entry name" value="EXPRESSED PROTEIN"/>
    <property type="match status" value="1"/>
</dbReference>
<dbReference type="AlphaFoldDB" id="A0A1Y5IAM6"/>
<proteinExistence type="predicted"/>
<dbReference type="EMBL" id="KZ155783">
    <property type="protein sequence ID" value="OUS46511.1"/>
    <property type="molecule type" value="Genomic_DNA"/>
</dbReference>
<dbReference type="Proteomes" id="UP000195557">
    <property type="component" value="Unassembled WGS sequence"/>
</dbReference>
<accession>A0A1Y5IAM6</accession>